<dbReference type="EMBL" id="JACHDS010000001">
    <property type="protein sequence ID" value="MBB6173742.1"/>
    <property type="molecule type" value="Genomic_DNA"/>
</dbReference>
<gene>
    <name evidence="1" type="ORF">HNR23_003802</name>
</gene>
<proteinExistence type="predicted"/>
<name>A0A7W9YKA5_9ACTN</name>
<dbReference type="Pfam" id="PF06224">
    <property type="entry name" value="AlkZ-like"/>
    <property type="match status" value="1"/>
</dbReference>
<accession>A0A7W9YKA5</accession>
<evidence type="ECO:0000313" key="2">
    <source>
        <dbReference type="Proteomes" id="UP000546642"/>
    </source>
</evidence>
<dbReference type="Proteomes" id="UP000546642">
    <property type="component" value="Unassembled WGS sequence"/>
</dbReference>
<dbReference type="AlphaFoldDB" id="A0A7W9YKA5"/>
<dbReference type="PANTHER" id="PTHR38479">
    <property type="entry name" value="LMO0824 PROTEIN"/>
    <property type="match status" value="1"/>
</dbReference>
<sequence>METAYTEPTPAAALLPGLDPTSMGWKHRDFYLDPDHRPALFDRMGDIGPTVWWRGRIVGGWAQRRDGTVNWRSLPGAGLGREARTAIDAEADRLTAWLGDARVTPAYRTPLERELAG</sequence>
<evidence type="ECO:0000313" key="1">
    <source>
        <dbReference type="EMBL" id="MBB6173742.1"/>
    </source>
</evidence>
<dbReference type="InterPro" id="IPR009351">
    <property type="entry name" value="AlkZ-like"/>
</dbReference>
<evidence type="ECO:0008006" key="3">
    <source>
        <dbReference type="Google" id="ProtNLM"/>
    </source>
</evidence>
<organism evidence="1 2">
    <name type="scientific">Nocardiopsis mwathae</name>
    <dbReference type="NCBI Taxonomy" id="1472723"/>
    <lineage>
        <taxon>Bacteria</taxon>
        <taxon>Bacillati</taxon>
        <taxon>Actinomycetota</taxon>
        <taxon>Actinomycetes</taxon>
        <taxon>Streptosporangiales</taxon>
        <taxon>Nocardiopsidaceae</taxon>
        <taxon>Nocardiopsis</taxon>
    </lineage>
</organism>
<protein>
    <recommendedName>
        <fullName evidence="3">Winged helix DNA-binding domain-containing protein</fullName>
    </recommendedName>
</protein>
<reference evidence="1 2" key="1">
    <citation type="submission" date="2020-08" db="EMBL/GenBank/DDBJ databases">
        <title>Sequencing the genomes of 1000 actinobacteria strains.</title>
        <authorList>
            <person name="Klenk H.-P."/>
        </authorList>
    </citation>
    <scope>NUCLEOTIDE SEQUENCE [LARGE SCALE GENOMIC DNA]</scope>
    <source>
        <strain evidence="1 2">DSM 46659</strain>
    </source>
</reference>
<keyword evidence="2" id="KW-1185">Reference proteome</keyword>
<comment type="caution">
    <text evidence="1">The sequence shown here is derived from an EMBL/GenBank/DDBJ whole genome shotgun (WGS) entry which is preliminary data.</text>
</comment>
<dbReference type="PANTHER" id="PTHR38479:SF2">
    <property type="entry name" value="WINGED HELIX DNA-BINDING DOMAIN-CONTAINING PROTEIN"/>
    <property type="match status" value="1"/>
</dbReference>